<dbReference type="RefSeq" id="WP_195678637.1">
    <property type="nucleotide sequence ID" value="NZ_CACRUU010000034.1"/>
</dbReference>
<dbReference type="AlphaFoldDB" id="A0A6N3A9R5"/>
<sequence length="69" mass="7546">MRFKKVLGILRTKIRLLLMIGVLLAAAAGCQFAGEYLHSHYIREEASETSGNISEKKTVVIDSGHGGCR</sequence>
<gene>
    <name evidence="1" type="ORF">RGLFYP36_03447</name>
</gene>
<dbReference type="PROSITE" id="PS51257">
    <property type="entry name" value="PROKAR_LIPOPROTEIN"/>
    <property type="match status" value="1"/>
</dbReference>
<evidence type="ECO:0000313" key="1">
    <source>
        <dbReference type="EMBL" id="VYT88371.1"/>
    </source>
</evidence>
<name>A0A6N3A9R5_MEDGN</name>
<proteinExistence type="predicted"/>
<reference evidence="1" key="1">
    <citation type="submission" date="2019-11" db="EMBL/GenBank/DDBJ databases">
        <authorList>
            <person name="Feng L."/>
        </authorList>
    </citation>
    <scope>NUCLEOTIDE SEQUENCE</scope>
    <source>
        <strain evidence="1">RgnavusLFYP36</strain>
    </source>
</reference>
<dbReference type="EMBL" id="CACRUU010000034">
    <property type="protein sequence ID" value="VYT88371.1"/>
    <property type="molecule type" value="Genomic_DNA"/>
</dbReference>
<accession>A0A6N3A9R5</accession>
<organism evidence="1">
    <name type="scientific">Mediterraneibacter gnavus</name>
    <name type="common">Ruminococcus gnavus</name>
    <dbReference type="NCBI Taxonomy" id="33038"/>
    <lineage>
        <taxon>Bacteria</taxon>
        <taxon>Bacillati</taxon>
        <taxon>Bacillota</taxon>
        <taxon>Clostridia</taxon>
        <taxon>Lachnospirales</taxon>
        <taxon>Lachnospiraceae</taxon>
        <taxon>Mediterraneibacter</taxon>
    </lineage>
</organism>
<protein>
    <recommendedName>
        <fullName evidence="2">N-acetylmuramoyl-L-alanine amidase</fullName>
    </recommendedName>
</protein>
<evidence type="ECO:0008006" key="2">
    <source>
        <dbReference type="Google" id="ProtNLM"/>
    </source>
</evidence>